<feature type="compositionally biased region" description="Basic residues" evidence="1">
    <location>
        <begin position="178"/>
        <end position="194"/>
    </location>
</feature>
<feature type="region of interest" description="Disordered" evidence="1">
    <location>
        <begin position="582"/>
        <end position="623"/>
    </location>
</feature>
<feature type="compositionally biased region" description="Polar residues" evidence="1">
    <location>
        <begin position="156"/>
        <end position="171"/>
    </location>
</feature>
<evidence type="ECO:0000313" key="3">
    <source>
        <dbReference type="Proteomes" id="UP000311382"/>
    </source>
</evidence>
<feature type="region of interest" description="Disordered" evidence="1">
    <location>
        <begin position="675"/>
        <end position="742"/>
    </location>
</feature>
<feature type="region of interest" description="Disordered" evidence="1">
    <location>
        <begin position="418"/>
        <end position="570"/>
    </location>
</feature>
<feature type="compositionally biased region" description="Low complexity" evidence="1">
    <location>
        <begin position="494"/>
        <end position="535"/>
    </location>
</feature>
<feature type="compositionally biased region" description="Basic and acidic residues" evidence="1">
    <location>
        <begin position="727"/>
        <end position="742"/>
    </location>
</feature>
<keyword evidence="3" id="KW-1185">Reference proteome</keyword>
<feature type="compositionally biased region" description="Low complexity" evidence="1">
    <location>
        <begin position="675"/>
        <end position="690"/>
    </location>
</feature>
<dbReference type="EMBL" id="SOZI01000108">
    <property type="protein sequence ID" value="TNY19105.1"/>
    <property type="molecule type" value="Genomic_DNA"/>
</dbReference>
<comment type="caution">
    <text evidence="2">The sequence shown here is derived from an EMBL/GenBank/DDBJ whole genome shotgun (WGS) entry which is preliminary data.</text>
</comment>
<feature type="region of interest" description="Disordered" evidence="1">
    <location>
        <begin position="1"/>
        <end position="351"/>
    </location>
</feature>
<organism evidence="2 3">
    <name type="scientific">Rhodotorula diobovata</name>
    <dbReference type="NCBI Taxonomy" id="5288"/>
    <lineage>
        <taxon>Eukaryota</taxon>
        <taxon>Fungi</taxon>
        <taxon>Dikarya</taxon>
        <taxon>Basidiomycota</taxon>
        <taxon>Pucciniomycotina</taxon>
        <taxon>Microbotryomycetes</taxon>
        <taxon>Sporidiobolales</taxon>
        <taxon>Sporidiobolaceae</taxon>
        <taxon>Rhodotorula</taxon>
    </lineage>
</organism>
<feature type="compositionally biased region" description="Basic and acidic residues" evidence="1">
    <location>
        <begin position="250"/>
        <end position="259"/>
    </location>
</feature>
<gene>
    <name evidence="2" type="ORF">DMC30DRAFT_18634</name>
</gene>
<dbReference type="AlphaFoldDB" id="A0A5C5FR22"/>
<sequence>MARSVELSRPSPEPSPAHSSSAPSSPNCRPAIRAINPSPVKPRPPATASTVSLPAPQRSPPDYPSLASLNRDLPSSRPPSRALRHARSLSSTIAYSLSSRYRASERAARPASPASDVATRASSSPPPPPPRPQADLPRASMPFMDRLAARFFKPPLSSQARESKATPTLQPGSPRPAVKGRKKLARLLRRRTPKPQKAVLATQTDMPDPAWVDEDDEGRAPHAGAHAAVTPGRETRKRPRVSGGSARSRMAKEEVEEGVKGPGVGEGSSTAKAATYYGARGPPSRLSSLSASRRSPALALARPVLAHSSSKKRRLPAHSPASLRKVINRPRPVARRASEVAPFGPAGGWGEEPLAAGVRRASLRSWRSVAGERVTEEVDEFGYTAEEVAVAEFDDGDQAFEDVESAFDDAEVALEHLVSRSFSRSSAPSPASSRFVRRSRPAKATVPSSLALDGGDPIHVDRPPQAVPRSPVWYAAPTGRSTHPDAATGASRAARPTSHSSRPHSFSSRPASTASSATSSATHSRTSTSDASAHDVASAEVVTSLTRHRLSGETAVPRLGSLSPVSPFKPDLPLLLARSGLAAFSSPPGQAGAGSPCPPEGRRDAGCGEEARDGRRGTDSPLALAGTSAAFPLAADDPAARARVQRAAELVFGGGGPGSAAGARPAPLWGAERTAYARAASAAGRDSPGSPDSACTVRPGGGGAIVHPHPLTPRVAGAGAARKGAARGRDESPWRVLRERQA</sequence>
<feature type="compositionally biased region" description="Low complexity" evidence="1">
    <location>
        <begin position="16"/>
        <end position="26"/>
    </location>
</feature>
<accession>A0A5C5FR22</accession>
<feature type="compositionally biased region" description="Basic and acidic residues" evidence="1">
    <location>
        <begin position="600"/>
        <end position="618"/>
    </location>
</feature>
<evidence type="ECO:0000256" key="1">
    <source>
        <dbReference type="SAM" id="MobiDB-lite"/>
    </source>
</evidence>
<feature type="compositionally biased region" description="Low complexity" evidence="1">
    <location>
        <begin position="88"/>
        <end position="101"/>
    </location>
</feature>
<protein>
    <submittedName>
        <fullName evidence="2">Uncharacterized protein</fullName>
    </submittedName>
</protein>
<feature type="compositionally biased region" description="Low complexity" evidence="1">
    <location>
        <begin position="419"/>
        <end position="434"/>
    </location>
</feature>
<feature type="compositionally biased region" description="Low complexity" evidence="1">
    <location>
        <begin position="282"/>
        <end position="303"/>
    </location>
</feature>
<dbReference type="Proteomes" id="UP000311382">
    <property type="component" value="Unassembled WGS sequence"/>
</dbReference>
<feature type="compositionally biased region" description="Low complexity" evidence="1">
    <location>
        <begin position="109"/>
        <end position="123"/>
    </location>
</feature>
<name>A0A5C5FR22_9BASI</name>
<proteinExistence type="predicted"/>
<feature type="compositionally biased region" description="Low complexity" evidence="1">
    <location>
        <begin position="714"/>
        <end position="723"/>
    </location>
</feature>
<reference evidence="2 3" key="1">
    <citation type="submission" date="2019-03" db="EMBL/GenBank/DDBJ databases">
        <title>Rhodosporidium diobovatum UCD-FST 08-225 genome sequencing, assembly, and annotation.</title>
        <authorList>
            <person name="Fakankun I.U."/>
            <person name="Fristensky B."/>
            <person name="Levin D.B."/>
        </authorList>
    </citation>
    <scope>NUCLEOTIDE SEQUENCE [LARGE SCALE GENOMIC DNA]</scope>
    <source>
        <strain evidence="2 3">UCD-FST 08-225</strain>
    </source>
</reference>
<evidence type="ECO:0000313" key="2">
    <source>
        <dbReference type="EMBL" id="TNY19105.1"/>
    </source>
</evidence>